<dbReference type="PANTHER" id="PTHR14969">
    <property type="entry name" value="SPHINGOSINE-1-PHOSPHATE PHOSPHOHYDROLASE"/>
    <property type="match status" value="1"/>
</dbReference>
<keyword evidence="6 10" id="KW-1133">Transmembrane helix</keyword>
<evidence type="ECO:0000259" key="11">
    <source>
        <dbReference type="SMART" id="SM00014"/>
    </source>
</evidence>
<evidence type="ECO:0000256" key="6">
    <source>
        <dbReference type="ARBA" id="ARBA00022989"/>
    </source>
</evidence>
<evidence type="ECO:0000256" key="10">
    <source>
        <dbReference type="SAM" id="Phobius"/>
    </source>
</evidence>
<comment type="subcellular location">
    <subcellularLocation>
        <location evidence="1">Cell membrane</location>
        <topology evidence="1">Multi-pass membrane protein</topology>
    </subcellularLocation>
</comment>
<dbReference type="InterPro" id="IPR036938">
    <property type="entry name" value="PAP2/HPO_sf"/>
</dbReference>
<comment type="caution">
    <text evidence="12">The sequence shown here is derived from an EMBL/GenBank/DDBJ whole genome shotgun (WGS) entry which is preliminary data.</text>
</comment>
<dbReference type="GO" id="GO:0005886">
    <property type="term" value="C:plasma membrane"/>
    <property type="evidence" value="ECO:0007669"/>
    <property type="project" value="UniProtKB-SubCell"/>
</dbReference>
<name>A0A1T1H431_9GAMM</name>
<evidence type="ECO:0000313" key="12">
    <source>
        <dbReference type="EMBL" id="OOV84460.1"/>
    </source>
</evidence>
<dbReference type="SUPFAM" id="SSF48317">
    <property type="entry name" value="Acid phosphatase/Vanadium-dependent haloperoxidase"/>
    <property type="match status" value="1"/>
</dbReference>
<keyword evidence="7 10" id="KW-0472">Membrane</keyword>
<feature type="domain" description="Phosphatidic acid phosphatase type 2/haloperoxidase" evidence="11">
    <location>
        <begin position="63"/>
        <end position="173"/>
    </location>
</feature>
<protein>
    <recommendedName>
        <fullName evidence="2">undecaprenyl-diphosphate phosphatase</fullName>
        <ecNumber evidence="2">3.6.1.27</ecNumber>
    </recommendedName>
    <alternativeName>
        <fullName evidence="8">Undecaprenyl pyrophosphate phosphatase</fullName>
    </alternativeName>
</protein>
<evidence type="ECO:0000256" key="7">
    <source>
        <dbReference type="ARBA" id="ARBA00023136"/>
    </source>
</evidence>
<dbReference type="Proteomes" id="UP000191160">
    <property type="component" value="Unassembled WGS sequence"/>
</dbReference>
<dbReference type="EMBL" id="MVKX01000003">
    <property type="protein sequence ID" value="OOV84460.1"/>
    <property type="molecule type" value="Genomic_DNA"/>
</dbReference>
<feature type="transmembrane region" description="Helical" evidence="10">
    <location>
        <begin position="132"/>
        <end position="152"/>
    </location>
</feature>
<evidence type="ECO:0000256" key="4">
    <source>
        <dbReference type="ARBA" id="ARBA00022692"/>
    </source>
</evidence>
<dbReference type="SMART" id="SM00014">
    <property type="entry name" value="acidPPc"/>
    <property type="match status" value="1"/>
</dbReference>
<organism evidence="12 13">
    <name type="scientific">Acinetobacter amyesii</name>
    <dbReference type="NCBI Taxonomy" id="2942470"/>
    <lineage>
        <taxon>Bacteria</taxon>
        <taxon>Pseudomonadati</taxon>
        <taxon>Pseudomonadota</taxon>
        <taxon>Gammaproteobacteria</taxon>
        <taxon>Moraxellales</taxon>
        <taxon>Moraxellaceae</taxon>
        <taxon>Acinetobacter</taxon>
    </lineage>
</organism>
<keyword evidence="5" id="KW-0378">Hydrolase</keyword>
<dbReference type="RefSeq" id="WP_078189616.1">
    <property type="nucleotide sequence ID" value="NZ_JAMCOZ010000006.1"/>
</dbReference>
<dbReference type="Gene3D" id="1.20.144.10">
    <property type="entry name" value="Phosphatidic acid phosphatase type 2/haloperoxidase"/>
    <property type="match status" value="1"/>
</dbReference>
<dbReference type="AlphaFoldDB" id="A0A1T1H431"/>
<evidence type="ECO:0000256" key="2">
    <source>
        <dbReference type="ARBA" id="ARBA00012374"/>
    </source>
</evidence>
<evidence type="ECO:0000256" key="3">
    <source>
        <dbReference type="ARBA" id="ARBA00022475"/>
    </source>
</evidence>
<dbReference type="Pfam" id="PF01569">
    <property type="entry name" value="PAP2"/>
    <property type="match status" value="1"/>
</dbReference>
<comment type="catalytic activity">
    <reaction evidence="9">
        <text>di-trans,octa-cis-undecaprenyl diphosphate + H2O = di-trans,octa-cis-undecaprenyl phosphate + phosphate + H(+)</text>
        <dbReference type="Rhea" id="RHEA:28094"/>
        <dbReference type="ChEBI" id="CHEBI:15377"/>
        <dbReference type="ChEBI" id="CHEBI:15378"/>
        <dbReference type="ChEBI" id="CHEBI:43474"/>
        <dbReference type="ChEBI" id="CHEBI:58405"/>
        <dbReference type="ChEBI" id="CHEBI:60392"/>
        <dbReference type="EC" id="3.6.1.27"/>
    </reaction>
</comment>
<reference evidence="12 13" key="1">
    <citation type="submission" date="2017-02" db="EMBL/GenBank/DDBJ databases">
        <title>Acinetobacter sp. ANC 4945, whole genome shotgun sequencing project.</title>
        <authorList>
            <person name="Radolfova-Krizova L."/>
            <person name="Al Atrouni A."/>
            <person name="Nemec A."/>
        </authorList>
    </citation>
    <scope>NUCLEOTIDE SEQUENCE [LARGE SCALE GENOMIC DNA]</scope>
    <source>
        <strain evidence="12 13">ANC 4945</strain>
    </source>
</reference>
<dbReference type="CDD" id="cd01610">
    <property type="entry name" value="PAP2_like"/>
    <property type="match status" value="1"/>
</dbReference>
<dbReference type="EC" id="3.6.1.27" evidence="2"/>
<feature type="transmembrane region" description="Helical" evidence="10">
    <location>
        <begin position="43"/>
        <end position="59"/>
    </location>
</feature>
<feature type="transmembrane region" description="Helical" evidence="10">
    <location>
        <begin position="65"/>
        <end position="82"/>
    </location>
</feature>
<dbReference type="GO" id="GO:0050380">
    <property type="term" value="F:undecaprenyl-diphosphatase activity"/>
    <property type="evidence" value="ECO:0007669"/>
    <property type="project" value="UniProtKB-EC"/>
</dbReference>
<proteinExistence type="predicted"/>
<evidence type="ECO:0000256" key="1">
    <source>
        <dbReference type="ARBA" id="ARBA00004651"/>
    </source>
</evidence>
<keyword evidence="13" id="KW-1185">Reference proteome</keyword>
<keyword evidence="3" id="KW-1003">Cell membrane</keyword>
<dbReference type="InterPro" id="IPR000326">
    <property type="entry name" value="PAP2/HPO"/>
</dbReference>
<evidence type="ECO:0000256" key="5">
    <source>
        <dbReference type="ARBA" id="ARBA00022801"/>
    </source>
</evidence>
<feature type="transmembrane region" description="Helical" evidence="10">
    <location>
        <begin position="158"/>
        <end position="182"/>
    </location>
</feature>
<evidence type="ECO:0000256" key="8">
    <source>
        <dbReference type="ARBA" id="ARBA00032707"/>
    </source>
</evidence>
<dbReference type="PANTHER" id="PTHR14969:SF62">
    <property type="entry name" value="DECAPRENYLPHOSPHORYL-5-PHOSPHORIBOSE PHOSPHATASE RV3807C-RELATED"/>
    <property type="match status" value="1"/>
</dbReference>
<gene>
    <name evidence="12" type="ORF">B1202_05685</name>
</gene>
<accession>A0A1T1H431</accession>
<sequence>MNFKNAKTRMLHLDLKGCIYLNHFSHQQVVADIFKMVSRLGDGVFWYVMLATVWIVQGMSYSVQIVYVLLGGSVGTTIYKLLKKKTVRPRPYQVHQVIRLGERPLDHFSFPSGHTLHAVMATTVLGYIQPMLLVLMLPFTLLVALSRMILGLHYPSDVAVGAAIGAAVGAVIILCAPLLGLIL</sequence>
<keyword evidence="4 10" id="KW-0812">Transmembrane</keyword>
<evidence type="ECO:0000256" key="9">
    <source>
        <dbReference type="ARBA" id="ARBA00047594"/>
    </source>
</evidence>
<evidence type="ECO:0000313" key="13">
    <source>
        <dbReference type="Proteomes" id="UP000191160"/>
    </source>
</evidence>